<dbReference type="GO" id="GO:0005524">
    <property type="term" value="F:ATP binding"/>
    <property type="evidence" value="ECO:0007669"/>
    <property type="project" value="UniProtKB-KW"/>
</dbReference>
<feature type="region of interest" description="Disordered" evidence="4">
    <location>
        <begin position="932"/>
        <end position="953"/>
    </location>
</feature>
<feature type="region of interest" description="Disordered" evidence="4">
    <location>
        <begin position="599"/>
        <end position="658"/>
    </location>
</feature>
<dbReference type="CDD" id="cd07830">
    <property type="entry name" value="STKc_MAK_like"/>
    <property type="match status" value="1"/>
</dbReference>
<dbReference type="InterPro" id="IPR008271">
    <property type="entry name" value="Ser/Thr_kinase_AS"/>
</dbReference>
<keyword evidence="2" id="KW-0547">Nucleotide-binding</keyword>
<feature type="compositionally biased region" description="Low complexity" evidence="4">
    <location>
        <begin position="465"/>
        <end position="486"/>
    </location>
</feature>
<protein>
    <recommendedName>
        <fullName evidence="5">Protein kinase domain-containing protein</fullName>
    </recommendedName>
</protein>
<comment type="caution">
    <text evidence="6">The sequence shown here is derived from an EMBL/GenBank/DDBJ whole genome shotgun (WGS) entry which is preliminary data.</text>
</comment>
<feature type="compositionally biased region" description="Low complexity" evidence="4">
    <location>
        <begin position="511"/>
        <end position="523"/>
    </location>
</feature>
<dbReference type="InterPro" id="IPR011009">
    <property type="entry name" value="Kinase-like_dom_sf"/>
</dbReference>
<dbReference type="PANTHER" id="PTHR24055">
    <property type="entry name" value="MITOGEN-ACTIVATED PROTEIN KINASE"/>
    <property type="match status" value="1"/>
</dbReference>
<dbReference type="SUPFAM" id="SSF56112">
    <property type="entry name" value="Protein kinase-like (PK-like)"/>
    <property type="match status" value="1"/>
</dbReference>
<dbReference type="SMART" id="SM00220">
    <property type="entry name" value="S_TKc"/>
    <property type="match status" value="1"/>
</dbReference>
<evidence type="ECO:0000313" key="7">
    <source>
        <dbReference type="Proteomes" id="UP000775547"/>
    </source>
</evidence>
<dbReference type="InterPro" id="IPR000719">
    <property type="entry name" value="Prot_kinase_dom"/>
</dbReference>
<dbReference type="GO" id="GO:0004674">
    <property type="term" value="F:protein serine/threonine kinase activity"/>
    <property type="evidence" value="ECO:0007669"/>
    <property type="project" value="UniProtKB-KW"/>
</dbReference>
<accession>A0A9P7GJ82</accession>
<evidence type="ECO:0000256" key="4">
    <source>
        <dbReference type="SAM" id="MobiDB-lite"/>
    </source>
</evidence>
<feature type="compositionally biased region" description="Polar residues" evidence="4">
    <location>
        <begin position="441"/>
        <end position="464"/>
    </location>
</feature>
<keyword evidence="1" id="KW-0808">Transferase</keyword>
<organism evidence="6 7">
    <name type="scientific">Asterophora parasitica</name>
    <dbReference type="NCBI Taxonomy" id="117018"/>
    <lineage>
        <taxon>Eukaryota</taxon>
        <taxon>Fungi</taxon>
        <taxon>Dikarya</taxon>
        <taxon>Basidiomycota</taxon>
        <taxon>Agaricomycotina</taxon>
        <taxon>Agaricomycetes</taxon>
        <taxon>Agaricomycetidae</taxon>
        <taxon>Agaricales</taxon>
        <taxon>Tricholomatineae</taxon>
        <taxon>Lyophyllaceae</taxon>
        <taxon>Asterophora</taxon>
    </lineage>
</organism>
<feature type="region of interest" description="Disordered" evidence="4">
    <location>
        <begin position="890"/>
        <end position="909"/>
    </location>
</feature>
<evidence type="ECO:0000256" key="2">
    <source>
        <dbReference type="ARBA" id="ARBA00022741"/>
    </source>
</evidence>
<dbReference type="AlphaFoldDB" id="A0A9P7GJ82"/>
<dbReference type="Pfam" id="PF00069">
    <property type="entry name" value="Pkinase"/>
    <property type="match status" value="1"/>
</dbReference>
<evidence type="ECO:0000259" key="5">
    <source>
        <dbReference type="PROSITE" id="PS50011"/>
    </source>
</evidence>
<evidence type="ECO:0000256" key="3">
    <source>
        <dbReference type="ARBA" id="ARBA00022840"/>
    </source>
</evidence>
<reference evidence="6" key="1">
    <citation type="submission" date="2020-07" db="EMBL/GenBank/DDBJ databases">
        <authorList>
            <person name="Nieuwenhuis M."/>
            <person name="Van De Peppel L.J.J."/>
        </authorList>
    </citation>
    <scope>NUCLEOTIDE SEQUENCE</scope>
    <source>
        <strain evidence="6">AP01</strain>
        <tissue evidence="6">Mycelium</tissue>
    </source>
</reference>
<feature type="region of interest" description="Disordered" evidence="4">
    <location>
        <begin position="434"/>
        <end position="538"/>
    </location>
</feature>
<evidence type="ECO:0000256" key="1">
    <source>
        <dbReference type="ARBA" id="ARBA00022527"/>
    </source>
</evidence>
<proteinExistence type="predicted"/>
<keyword evidence="1" id="KW-0723">Serine/threonine-protein kinase</keyword>
<feature type="compositionally biased region" description="Low complexity" evidence="4">
    <location>
        <begin position="897"/>
        <end position="909"/>
    </location>
</feature>
<sequence length="1029" mass="113321">MYATSSHVHDGHNLPYASNYSNGPPIPQPSQNHNHPPHPPPSQRSASSVPKEPIVVVGIPSVSIQNNHLVVGSSQSSSTRSYTPLKVLGDGSFGTVWLCDWHGTLPPNTPLSPMQCGAGARPEWAGKRLVAVKRMKKRWEGGWDECQKLKELESLRAIPFHPNIIPLYDFFLLPASKELYFVFESMEGNLYHLIKTRKGRPLAGGLVASIFQQIVSGLDHIHNAGYFHRDMKPENVLVTTTGLFNYTSVSPTAPPGTTEGDVVAIIKLADFGLARETKSSPPYTEYVSTRWYRAPEVLLLSRDYSNPVDMWALGTIMAELVNLRPLFPGSDQIDQVARICEILGDPSDEYGLDSHQGPLGGGAWARGIKMAKAVGFQFPKIKPRDIHSLFERNVPLSLVHCIRDLLKYDPEKRLTSRQCLEHAYLRETIPRNNIPIPSGLRINTSNSYIPSNGRSRTNPHSQRLSISHPHTTPSHHSTTPSAPSQSDISAIYPSPSGSGAVQDCRRPQRHPPGWGNPNGGHAPSPHTLHDSPMDISPHMELPEQYTHQRMDVQGSPMVPEYPARPRIEPDPIPDHINGHGVLPSQGSKMGKTSKRRWGLGMFGGDKSQHQHLPPVDEVPIPSSSAPSLKRTQSSSTDSRSLQDFSPVREAALRTDSDLKKIKKEAERVQREAEKQRRKLAEKMHREQARAVMQKRNNLVQKTTGNDIEWLGGNEQRLEFSEKTKAASSGPIRQNQSNNMGSTVNAAAGRFVPQGESSTVDRDWRGVNERVSKVRRRDFDDDGHSMSSSDVHSLGRMSSISFATVDSDPGPSRIRSRPSVFGINRMTSMSSLRTSFDEFAPSARSSFSLEGQLAHDFRTQASFNTGPLTGSVSPPPMQLLSLSPTLSPSLSPSPPWIQVQQSQDTLSQQTQSPPYITVPLAHQNGTYSPFDINGHPSSSYGHSPRVGNTPKSSRSSINPIFKVVSYEWDRMDDLSPDHFGKLVQPPLPPQTGDSIASNTLPPFSQLDAIAAGEYPPLSPMSFVTAPSEDV</sequence>
<keyword evidence="1" id="KW-0418">Kinase</keyword>
<feature type="region of interest" description="Disordered" evidence="4">
    <location>
        <begin position="1"/>
        <end position="50"/>
    </location>
</feature>
<evidence type="ECO:0000313" key="6">
    <source>
        <dbReference type="EMBL" id="KAG5647982.1"/>
    </source>
</evidence>
<dbReference type="PROSITE" id="PS00108">
    <property type="entry name" value="PROTEIN_KINASE_ST"/>
    <property type="match status" value="1"/>
</dbReference>
<reference evidence="6" key="2">
    <citation type="submission" date="2021-10" db="EMBL/GenBank/DDBJ databases">
        <title>Phylogenomics reveals ancestral predisposition of the termite-cultivated fungus Termitomyces towards a domesticated lifestyle.</title>
        <authorList>
            <person name="Auxier B."/>
            <person name="Grum-Grzhimaylo A."/>
            <person name="Cardenas M.E."/>
            <person name="Lodge J.D."/>
            <person name="Laessoe T."/>
            <person name="Pedersen O."/>
            <person name="Smith M.E."/>
            <person name="Kuyper T.W."/>
            <person name="Franco-Molano E.A."/>
            <person name="Baroni T.J."/>
            <person name="Aanen D.K."/>
        </authorList>
    </citation>
    <scope>NUCLEOTIDE SEQUENCE</scope>
    <source>
        <strain evidence="6">AP01</strain>
        <tissue evidence="6">Mycelium</tissue>
    </source>
</reference>
<name>A0A9P7GJ82_9AGAR</name>
<feature type="compositionally biased region" description="Polar residues" evidence="4">
    <location>
        <begin position="621"/>
        <end position="643"/>
    </location>
</feature>
<dbReference type="InterPro" id="IPR050117">
    <property type="entry name" value="MAPK"/>
</dbReference>
<dbReference type="Gene3D" id="1.10.510.10">
    <property type="entry name" value="Transferase(Phosphotransferase) domain 1"/>
    <property type="match status" value="1"/>
</dbReference>
<dbReference type="EMBL" id="JABCKV010000005">
    <property type="protein sequence ID" value="KAG5647982.1"/>
    <property type="molecule type" value="Genomic_DNA"/>
</dbReference>
<keyword evidence="7" id="KW-1185">Reference proteome</keyword>
<dbReference type="Proteomes" id="UP000775547">
    <property type="component" value="Unassembled WGS sequence"/>
</dbReference>
<gene>
    <name evidence="6" type="ORF">DXG03_007016</name>
</gene>
<feature type="domain" description="Protein kinase" evidence="5">
    <location>
        <begin position="82"/>
        <end position="425"/>
    </location>
</feature>
<dbReference type="OrthoDB" id="2158884at2759"/>
<dbReference type="Gene3D" id="3.30.200.20">
    <property type="entry name" value="Phosphorylase Kinase, domain 1"/>
    <property type="match status" value="1"/>
</dbReference>
<dbReference type="PROSITE" id="PS50011">
    <property type="entry name" value="PROTEIN_KINASE_DOM"/>
    <property type="match status" value="1"/>
</dbReference>
<keyword evidence="3" id="KW-0067">ATP-binding</keyword>